<dbReference type="Gene3D" id="2.60.40.10">
    <property type="entry name" value="Immunoglobulins"/>
    <property type="match status" value="2"/>
</dbReference>
<dbReference type="InterPro" id="IPR050964">
    <property type="entry name" value="Striated_Muscle_Regulatory"/>
</dbReference>
<reference evidence="4 5" key="1">
    <citation type="submission" date="2023-05" db="EMBL/GenBank/DDBJ databases">
        <title>B98-5 Cell Line De Novo Hybrid Assembly: An Optical Mapping Approach.</title>
        <authorList>
            <person name="Kananen K."/>
            <person name="Auerbach J.A."/>
            <person name="Kautto E."/>
            <person name="Blachly J.S."/>
        </authorList>
    </citation>
    <scope>NUCLEOTIDE SEQUENCE [LARGE SCALE GENOMIC DNA]</scope>
    <source>
        <strain evidence="4">B95-8</strain>
        <tissue evidence="4">Cell line</tissue>
    </source>
</reference>
<accession>A0ABQ9W5Z1</accession>
<feature type="domain" description="Fibronectin type-III" evidence="3">
    <location>
        <begin position="1"/>
        <end position="60"/>
    </location>
</feature>
<dbReference type="PANTHER" id="PTHR13817">
    <property type="entry name" value="TITIN"/>
    <property type="match status" value="1"/>
</dbReference>
<evidence type="ECO:0000256" key="1">
    <source>
        <dbReference type="ARBA" id="ARBA00022737"/>
    </source>
</evidence>
<dbReference type="PANTHER" id="PTHR13817:SF55">
    <property type="entry name" value="PROTEIN SIDEKICK-1"/>
    <property type="match status" value="1"/>
</dbReference>
<dbReference type="CDD" id="cd00063">
    <property type="entry name" value="FN3"/>
    <property type="match status" value="2"/>
</dbReference>
<dbReference type="SMART" id="SM00060">
    <property type="entry name" value="FN3"/>
    <property type="match status" value="1"/>
</dbReference>
<evidence type="ECO:0000256" key="2">
    <source>
        <dbReference type="SAM" id="MobiDB-lite"/>
    </source>
</evidence>
<keyword evidence="5" id="KW-1185">Reference proteome</keyword>
<dbReference type="InterPro" id="IPR013783">
    <property type="entry name" value="Ig-like_fold"/>
</dbReference>
<keyword evidence="1" id="KW-0677">Repeat</keyword>
<evidence type="ECO:0000313" key="4">
    <source>
        <dbReference type="EMBL" id="KAK2117050.1"/>
    </source>
</evidence>
<dbReference type="InterPro" id="IPR036116">
    <property type="entry name" value="FN3_sf"/>
</dbReference>
<sequence length="271" mass="30538">IGDEEEWVTLYEEENEPDAQMLEIPNLTPYTHYRFRMKQVNIVGPSPYSQSSRVIQTLQAPPDVAPASVTVRTASETSLRLRWVPLPDSQYNGNPESVGYRIKYWRSDVQSSVLAQVISDRLEREFTIEELEEWMEYELQMQAFNAVGAGPWSEVVRGRTRESGEGKETQLELRVALMGNGQKAELGRQVHGRHRRKASHSQQEEAEDTGAQGLLAWLEVALGAPVLRMKVFKREKGIDTWGAQGSQGWPICSEDEEGNIEGGAKAIISHD</sequence>
<evidence type="ECO:0000313" key="5">
    <source>
        <dbReference type="Proteomes" id="UP001266305"/>
    </source>
</evidence>
<dbReference type="SUPFAM" id="SSF49265">
    <property type="entry name" value="Fibronectin type III"/>
    <property type="match status" value="1"/>
</dbReference>
<proteinExistence type="predicted"/>
<organism evidence="4 5">
    <name type="scientific">Saguinus oedipus</name>
    <name type="common">Cotton-top tamarin</name>
    <name type="synonym">Oedipomidas oedipus</name>
    <dbReference type="NCBI Taxonomy" id="9490"/>
    <lineage>
        <taxon>Eukaryota</taxon>
        <taxon>Metazoa</taxon>
        <taxon>Chordata</taxon>
        <taxon>Craniata</taxon>
        <taxon>Vertebrata</taxon>
        <taxon>Euteleostomi</taxon>
        <taxon>Mammalia</taxon>
        <taxon>Eutheria</taxon>
        <taxon>Euarchontoglires</taxon>
        <taxon>Primates</taxon>
        <taxon>Haplorrhini</taxon>
        <taxon>Platyrrhini</taxon>
        <taxon>Cebidae</taxon>
        <taxon>Callitrichinae</taxon>
        <taxon>Saguinus</taxon>
    </lineage>
</organism>
<feature type="compositionally biased region" description="Basic residues" evidence="2">
    <location>
        <begin position="190"/>
        <end position="199"/>
    </location>
</feature>
<evidence type="ECO:0000259" key="3">
    <source>
        <dbReference type="PROSITE" id="PS50853"/>
    </source>
</evidence>
<feature type="region of interest" description="Disordered" evidence="2">
    <location>
        <begin position="186"/>
        <end position="208"/>
    </location>
</feature>
<dbReference type="Pfam" id="PF00041">
    <property type="entry name" value="fn3"/>
    <property type="match status" value="1"/>
</dbReference>
<feature type="domain" description="Fibronectin type-III" evidence="3">
    <location>
        <begin position="65"/>
        <end position="163"/>
    </location>
</feature>
<name>A0ABQ9W5Z1_SAGOE</name>
<dbReference type="Proteomes" id="UP001266305">
    <property type="component" value="Unassembled WGS sequence"/>
</dbReference>
<dbReference type="InterPro" id="IPR003961">
    <property type="entry name" value="FN3_dom"/>
</dbReference>
<gene>
    <name evidence="4" type="primary">SDK1_3</name>
    <name evidence="4" type="ORF">P7K49_003936</name>
</gene>
<dbReference type="PROSITE" id="PS50853">
    <property type="entry name" value="FN3"/>
    <property type="match status" value="2"/>
</dbReference>
<dbReference type="EMBL" id="JASSZA010000002">
    <property type="protein sequence ID" value="KAK2117050.1"/>
    <property type="molecule type" value="Genomic_DNA"/>
</dbReference>
<feature type="non-terminal residue" evidence="4">
    <location>
        <position position="1"/>
    </location>
</feature>
<comment type="caution">
    <text evidence="4">The sequence shown here is derived from an EMBL/GenBank/DDBJ whole genome shotgun (WGS) entry which is preliminary data.</text>
</comment>
<protein>
    <submittedName>
        <fullName evidence="4">Protein sidekick-1</fullName>
    </submittedName>
</protein>